<evidence type="ECO:0000313" key="3">
    <source>
        <dbReference type="Proteomes" id="UP001623349"/>
    </source>
</evidence>
<name>A0ABQ0FQC5_APOSI</name>
<keyword evidence="3" id="KW-1185">Reference proteome</keyword>
<protein>
    <submittedName>
        <fullName evidence="2">Uncharacterized protein</fullName>
    </submittedName>
</protein>
<dbReference type="Proteomes" id="UP001623349">
    <property type="component" value="Unassembled WGS sequence"/>
</dbReference>
<gene>
    <name evidence="2" type="ORF">APTSU1_001666700</name>
</gene>
<dbReference type="EMBL" id="BAAFST010000018">
    <property type="protein sequence ID" value="GAB1301429.1"/>
    <property type="molecule type" value="Genomic_DNA"/>
</dbReference>
<proteinExistence type="predicted"/>
<accession>A0ABQ0FQC5</accession>
<sequence>MFTSLLERFCKKDSGPSQALEEPPVLESTSKEIPQTRKRGTENVPDIKQIFFREEEFEPHDEGSWEEYKSWGMASTMVGSYTAEVGDTDVEQQQEDLDSKENYPDAIEIQQWELRKVSSTIDPVADTLFEAPPASPEDDEYISIRWKKRKKWRRGLRSLVQLQGPLVAGSNGQNNRNKPLEEQTVALSPVKTSDINIIM</sequence>
<evidence type="ECO:0000256" key="1">
    <source>
        <dbReference type="SAM" id="MobiDB-lite"/>
    </source>
</evidence>
<comment type="caution">
    <text evidence="2">The sequence shown here is derived from an EMBL/GenBank/DDBJ whole genome shotgun (WGS) entry which is preliminary data.</text>
</comment>
<reference evidence="2 3" key="1">
    <citation type="submission" date="2024-08" db="EMBL/GenBank/DDBJ databases">
        <title>The draft genome of Apodemus speciosus.</title>
        <authorList>
            <person name="Nabeshima K."/>
            <person name="Suzuki S."/>
            <person name="Onuma M."/>
        </authorList>
    </citation>
    <scope>NUCLEOTIDE SEQUENCE [LARGE SCALE GENOMIC DNA]</scope>
    <source>
        <strain evidence="2">IB14-021</strain>
    </source>
</reference>
<evidence type="ECO:0000313" key="2">
    <source>
        <dbReference type="EMBL" id="GAB1301429.1"/>
    </source>
</evidence>
<feature type="region of interest" description="Disordered" evidence="1">
    <location>
        <begin position="9"/>
        <end position="44"/>
    </location>
</feature>
<organism evidence="2 3">
    <name type="scientific">Apodemus speciosus</name>
    <name type="common">Large Japanese field mouse</name>
    <dbReference type="NCBI Taxonomy" id="105296"/>
    <lineage>
        <taxon>Eukaryota</taxon>
        <taxon>Metazoa</taxon>
        <taxon>Chordata</taxon>
        <taxon>Craniata</taxon>
        <taxon>Vertebrata</taxon>
        <taxon>Euteleostomi</taxon>
        <taxon>Mammalia</taxon>
        <taxon>Eutheria</taxon>
        <taxon>Euarchontoglires</taxon>
        <taxon>Glires</taxon>
        <taxon>Rodentia</taxon>
        <taxon>Myomorpha</taxon>
        <taxon>Muroidea</taxon>
        <taxon>Muridae</taxon>
        <taxon>Murinae</taxon>
        <taxon>Apodemus</taxon>
    </lineage>
</organism>